<dbReference type="Pfam" id="PF00075">
    <property type="entry name" value="RNase_H"/>
    <property type="match status" value="1"/>
</dbReference>
<evidence type="ECO:0000256" key="1">
    <source>
        <dbReference type="ARBA" id="ARBA00000077"/>
    </source>
</evidence>
<feature type="region of interest" description="Disordered" evidence="12">
    <location>
        <begin position="55"/>
        <end position="82"/>
    </location>
</feature>
<evidence type="ECO:0000256" key="12">
    <source>
        <dbReference type="SAM" id="MobiDB-lite"/>
    </source>
</evidence>
<dbReference type="InterPro" id="IPR012337">
    <property type="entry name" value="RNaseH-like_sf"/>
</dbReference>
<dbReference type="GO" id="GO:0046872">
    <property type="term" value="F:metal ion binding"/>
    <property type="evidence" value="ECO:0007669"/>
    <property type="project" value="UniProtKB-KW"/>
</dbReference>
<dbReference type="GO" id="GO:0043137">
    <property type="term" value="P:DNA replication, removal of RNA primer"/>
    <property type="evidence" value="ECO:0007669"/>
    <property type="project" value="TreeGrafter"/>
</dbReference>
<evidence type="ECO:0000313" key="14">
    <source>
        <dbReference type="EMBL" id="KAE9409294.1"/>
    </source>
</evidence>
<comment type="catalytic activity">
    <reaction evidence="1">
        <text>Endonucleolytic cleavage to 5'-phosphomonoester.</text>
        <dbReference type="EC" id="3.1.26.4"/>
    </reaction>
</comment>
<evidence type="ECO:0000256" key="10">
    <source>
        <dbReference type="ARBA" id="ARBA00022801"/>
    </source>
</evidence>
<keyword evidence="9" id="KW-0255">Endonuclease</keyword>
<comment type="similarity">
    <text evidence="4">Belongs to the RNase H family.</text>
</comment>
<keyword evidence="7" id="KW-0540">Nuclease</keyword>
<dbReference type="InterPro" id="IPR002156">
    <property type="entry name" value="RNaseH_domain"/>
</dbReference>
<dbReference type="InterPro" id="IPR009027">
    <property type="entry name" value="Ribosomal_bL9/RNase_H1_N"/>
</dbReference>
<dbReference type="Gene3D" id="3.40.970.10">
    <property type="entry name" value="Ribonuclease H1, N-terminal domain"/>
    <property type="match status" value="1"/>
</dbReference>
<feature type="compositionally biased region" description="Basic and acidic residues" evidence="12">
    <location>
        <begin position="64"/>
        <end position="79"/>
    </location>
</feature>
<organism evidence="14 15">
    <name type="scientific">Gymnopus androsaceus JB14</name>
    <dbReference type="NCBI Taxonomy" id="1447944"/>
    <lineage>
        <taxon>Eukaryota</taxon>
        <taxon>Fungi</taxon>
        <taxon>Dikarya</taxon>
        <taxon>Basidiomycota</taxon>
        <taxon>Agaricomycotina</taxon>
        <taxon>Agaricomycetes</taxon>
        <taxon>Agaricomycetidae</taxon>
        <taxon>Agaricales</taxon>
        <taxon>Marasmiineae</taxon>
        <taxon>Omphalotaceae</taxon>
        <taxon>Gymnopus</taxon>
    </lineage>
</organism>
<gene>
    <name evidence="14" type="ORF">BT96DRAFT_806923</name>
</gene>
<evidence type="ECO:0000256" key="11">
    <source>
        <dbReference type="ARBA" id="ARBA00022842"/>
    </source>
</evidence>
<sequence>MASKVKFYAVRVGRVPGIYGTWDECSIQVKGFPGAKFQKFLSKAEAEAFVTMANSSKQASASEANDKSDSKQESSESFKSKGKKRTHDEFKACDLISEINDSVVDPQVVYSDGACKGNGKSNGVAGIGVWWGEGDPRNLAERCPGGQTNNRAELIAIARVLETTPFRRGRLTIKTDSRYSIDCFDKWLGGWQNNGWLTAEKKAVKNAELIRYIAALLEARVRIGQKVFLEYVRGHVGIQGNEGADRLANMGCTMSEVEERDWESLRQDYMAKVEDLIAARKLQLAQKDQRGIIEVVGAKEASEDLQKEIETEEGTEASNKVRRVGEVAGAGVKDSPVVRGQATRTYSAGIAKPSDEVFLRFTSE</sequence>
<dbReference type="OrthoDB" id="245563at2759"/>
<accession>A0A6A4ILB5</accession>
<dbReference type="PROSITE" id="PS50879">
    <property type="entry name" value="RNASE_H_1"/>
    <property type="match status" value="1"/>
</dbReference>
<dbReference type="GO" id="GO:0003676">
    <property type="term" value="F:nucleic acid binding"/>
    <property type="evidence" value="ECO:0007669"/>
    <property type="project" value="InterPro"/>
</dbReference>
<dbReference type="InterPro" id="IPR050092">
    <property type="entry name" value="RNase_H"/>
</dbReference>
<evidence type="ECO:0000256" key="6">
    <source>
        <dbReference type="ARBA" id="ARBA00017721"/>
    </source>
</evidence>
<evidence type="ECO:0000259" key="13">
    <source>
        <dbReference type="PROSITE" id="PS50879"/>
    </source>
</evidence>
<evidence type="ECO:0000256" key="4">
    <source>
        <dbReference type="ARBA" id="ARBA00005300"/>
    </source>
</evidence>
<dbReference type="EMBL" id="ML769388">
    <property type="protein sequence ID" value="KAE9409294.1"/>
    <property type="molecule type" value="Genomic_DNA"/>
</dbReference>
<dbReference type="GO" id="GO:0004523">
    <property type="term" value="F:RNA-DNA hybrid ribonuclease activity"/>
    <property type="evidence" value="ECO:0007669"/>
    <property type="project" value="UniProtKB-EC"/>
</dbReference>
<evidence type="ECO:0000313" key="15">
    <source>
        <dbReference type="Proteomes" id="UP000799118"/>
    </source>
</evidence>
<dbReference type="InterPro" id="IPR036397">
    <property type="entry name" value="RNaseH_sf"/>
</dbReference>
<reference evidence="14" key="1">
    <citation type="journal article" date="2019" name="Environ. Microbiol.">
        <title>Fungal ecological strategies reflected in gene transcription - a case study of two litter decomposers.</title>
        <authorList>
            <person name="Barbi F."/>
            <person name="Kohler A."/>
            <person name="Barry K."/>
            <person name="Baskaran P."/>
            <person name="Daum C."/>
            <person name="Fauchery L."/>
            <person name="Ihrmark K."/>
            <person name="Kuo A."/>
            <person name="LaButti K."/>
            <person name="Lipzen A."/>
            <person name="Morin E."/>
            <person name="Grigoriev I.V."/>
            <person name="Henrissat B."/>
            <person name="Lindahl B."/>
            <person name="Martin F."/>
        </authorList>
    </citation>
    <scope>NUCLEOTIDE SEQUENCE</scope>
    <source>
        <strain evidence="14">JB14</strain>
    </source>
</reference>
<dbReference type="Proteomes" id="UP000799118">
    <property type="component" value="Unassembled WGS sequence"/>
</dbReference>
<dbReference type="InterPro" id="IPR011320">
    <property type="entry name" value="RNase_H1_N"/>
</dbReference>
<dbReference type="PANTHER" id="PTHR10642">
    <property type="entry name" value="RIBONUCLEASE H1"/>
    <property type="match status" value="1"/>
</dbReference>
<evidence type="ECO:0000256" key="7">
    <source>
        <dbReference type="ARBA" id="ARBA00022722"/>
    </source>
</evidence>
<dbReference type="Pfam" id="PF01693">
    <property type="entry name" value="Cauli_VI"/>
    <property type="match status" value="1"/>
</dbReference>
<proteinExistence type="inferred from homology"/>
<dbReference type="FunFam" id="3.40.970.10:FF:000002">
    <property type="entry name" value="Ribonuclease H"/>
    <property type="match status" value="1"/>
</dbReference>
<comment type="cofactor">
    <cofactor evidence="2">
        <name>Mg(2+)</name>
        <dbReference type="ChEBI" id="CHEBI:18420"/>
    </cofactor>
</comment>
<evidence type="ECO:0000256" key="3">
    <source>
        <dbReference type="ARBA" id="ARBA00004065"/>
    </source>
</evidence>
<dbReference type="EC" id="3.1.26.4" evidence="5"/>
<evidence type="ECO:0000256" key="5">
    <source>
        <dbReference type="ARBA" id="ARBA00012180"/>
    </source>
</evidence>
<evidence type="ECO:0000256" key="2">
    <source>
        <dbReference type="ARBA" id="ARBA00001946"/>
    </source>
</evidence>
<dbReference type="AlphaFoldDB" id="A0A6A4ILB5"/>
<comment type="function">
    <text evidence="3">Endonuclease that specifically degrades the RNA of RNA-DNA hybrids.</text>
</comment>
<keyword evidence="11" id="KW-0460">Magnesium</keyword>
<dbReference type="InterPro" id="IPR037056">
    <property type="entry name" value="RNase_H1_N_sf"/>
</dbReference>
<dbReference type="PANTHER" id="PTHR10642:SF26">
    <property type="entry name" value="RIBONUCLEASE H1"/>
    <property type="match status" value="1"/>
</dbReference>
<name>A0A6A4ILB5_9AGAR</name>
<protein>
    <recommendedName>
        <fullName evidence="6">Ribonuclease H</fullName>
        <ecNumber evidence="5">3.1.26.4</ecNumber>
    </recommendedName>
</protein>
<dbReference type="CDD" id="cd09280">
    <property type="entry name" value="RNase_HI_eukaryote_like"/>
    <property type="match status" value="1"/>
</dbReference>
<dbReference type="SUPFAM" id="SSF53098">
    <property type="entry name" value="Ribonuclease H-like"/>
    <property type="match status" value="1"/>
</dbReference>
<keyword evidence="15" id="KW-1185">Reference proteome</keyword>
<evidence type="ECO:0000256" key="9">
    <source>
        <dbReference type="ARBA" id="ARBA00022759"/>
    </source>
</evidence>
<dbReference type="Gene3D" id="3.30.420.10">
    <property type="entry name" value="Ribonuclease H-like superfamily/Ribonuclease H"/>
    <property type="match status" value="1"/>
</dbReference>
<dbReference type="SUPFAM" id="SSF55658">
    <property type="entry name" value="L9 N-domain-like"/>
    <property type="match status" value="1"/>
</dbReference>
<feature type="domain" description="RNase H type-1" evidence="13">
    <location>
        <begin position="103"/>
        <end position="253"/>
    </location>
</feature>
<keyword evidence="10" id="KW-0378">Hydrolase</keyword>
<keyword evidence="8" id="KW-0479">Metal-binding</keyword>
<evidence type="ECO:0000256" key="8">
    <source>
        <dbReference type="ARBA" id="ARBA00022723"/>
    </source>
</evidence>